<dbReference type="PANTHER" id="PTHR42847">
    <property type="entry name" value="ALKANESULFONATE MONOOXYGENASE"/>
    <property type="match status" value="1"/>
</dbReference>
<dbReference type="Gene3D" id="3.20.20.30">
    <property type="entry name" value="Luciferase-like domain"/>
    <property type="match status" value="1"/>
</dbReference>
<gene>
    <name evidence="6" type="ORF">JF888_03980</name>
</gene>
<comment type="caution">
    <text evidence="6">The sequence shown here is derived from an EMBL/GenBank/DDBJ whole genome shotgun (WGS) entry which is preliminary data.</text>
</comment>
<keyword evidence="1" id="KW-0285">Flavoprotein</keyword>
<evidence type="ECO:0000256" key="4">
    <source>
        <dbReference type="ARBA" id="ARBA00023033"/>
    </source>
</evidence>
<dbReference type="InterPro" id="IPR050172">
    <property type="entry name" value="SsuD_RutA_monooxygenase"/>
</dbReference>
<accession>A0A934KHS5</accession>
<dbReference type="RefSeq" id="WP_338176793.1">
    <property type="nucleotide sequence ID" value="NZ_JAEKNQ010000019.1"/>
</dbReference>
<name>A0A934KHS5_9BACT</name>
<keyword evidence="4" id="KW-0503">Monooxygenase</keyword>
<evidence type="ECO:0000313" key="7">
    <source>
        <dbReference type="Proteomes" id="UP000620075"/>
    </source>
</evidence>
<organism evidence="6 7">
    <name type="scientific">Candidatus Dormiibacter inghamiae</name>
    <dbReference type="NCBI Taxonomy" id="3127013"/>
    <lineage>
        <taxon>Bacteria</taxon>
        <taxon>Bacillati</taxon>
        <taxon>Candidatus Dormiibacterota</taxon>
        <taxon>Candidatus Dormibacteria</taxon>
        <taxon>Candidatus Dormibacterales</taxon>
        <taxon>Candidatus Dormibacteraceae</taxon>
        <taxon>Candidatus Dormiibacter</taxon>
    </lineage>
</organism>
<dbReference type="InterPro" id="IPR011251">
    <property type="entry name" value="Luciferase-like_dom"/>
</dbReference>
<evidence type="ECO:0000256" key="3">
    <source>
        <dbReference type="ARBA" id="ARBA00023002"/>
    </source>
</evidence>
<dbReference type="NCBIfam" id="TIGR03560">
    <property type="entry name" value="F420_Rv1855c"/>
    <property type="match status" value="1"/>
</dbReference>
<dbReference type="AlphaFoldDB" id="A0A934KHS5"/>
<dbReference type="InterPro" id="IPR036661">
    <property type="entry name" value="Luciferase-like_sf"/>
</dbReference>
<dbReference type="InterPro" id="IPR019952">
    <property type="entry name" value="F420_OxRdatse_Rv1855c_pred"/>
</dbReference>
<dbReference type="GO" id="GO:0046306">
    <property type="term" value="P:alkanesulfonate catabolic process"/>
    <property type="evidence" value="ECO:0007669"/>
    <property type="project" value="TreeGrafter"/>
</dbReference>
<protein>
    <submittedName>
        <fullName evidence="6">LLM class F420-dependent oxidoreductase</fullName>
    </submittedName>
</protein>
<keyword evidence="2" id="KW-0288">FMN</keyword>
<evidence type="ECO:0000259" key="5">
    <source>
        <dbReference type="Pfam" id="PF00296"/>
    </source>
</evidence>
<reference evidence="6 7" key="1">
    <citation type="submission" date="2020-10" db="EMBL/GenBank/DDBJ databases">
        <title>Ca. Dormibacterota MAGs.</title>
        <authorList>
            <person name="Montgomery K."/>
        </authorList>
    </citation>
    <scope>NUCLEOTIDE SEQUENCE [LARGE SCALE GENOMIC DNA]</scope>
    <source>
        <strain evidence="6">SC8811_S16_3</strain>
    </source>
</reference>
<sequence>MKLGLQIPDFTWPDGSARLGSTLATIAKTADSAGFDSIGVMDHFFQIGHLGPPEHEMLEGYTTLGFLAANTSRARLMTVVTGVHYRHPGLLAKTVTTLDVLSGGRAWLGIGAGWNEEESRGLGVPFPPLGQRFEQLKETLEICLQMWRGDESPYQGQQYKLDRPLNSPQSISRPHPGIMIGGSGEKKTLSLVARFADACNLFPTPDLPHKLEVLRGHCEAVGRNYDEIEKTAIFQFDVGERGEKVDDLVGRLHWLAGMGIETVIGSVKDVWRIEPLEIVGERVIPAVAELTATATSGR</sequence>
<dbReference type="SUPFAM" id="SSF51679">
    <property type="entry name" value="Bacterial luciferase-like"/>
    <property type="match status" value="1"/>
</dbReference>
<proteinExistence type="predicted"/>
<evidence type="ECO:0000256" key="2">
    <source>
        <dbReference type="ARBA" id="ARBA00022643"/>
    </source>
</evidence>
<evidence type="ECO:0000256" key="1">
    <source>
        <dbReference type="ARBA" id="ARBA00022630"/>
    </source>
</evidence>
<dbReference type="EMBL" id="JAEKNQ010000019">
    <property type="protein sequence ID" value="MBJ7602340.1"/>
    <property type="molecule type" value="Genomic_DNA"/>
</dbReference>
<dbReference type="Proteomes" id="UP000620075">
    <property type="component" value="Unassembled WGS sequence"/>
</dbReference>
<dbReference type="GO" id="GO:0008726">
    <property type="term" value="F:alkanesulfonate monooxygenase activity"/>
    <property type="evidence" value="ECO:0007669"/>
    <property type="project" value="TreeGrafter"/>
</dbReference>
<dbReference type="Pfam" id="PF00296">
    <property type="entry name" value="Bac_luciferase"/>
    <property type="match status" value="1"/>
</dbReference>
<keyword evidence="3" id="KW-0560">Oxidoreductase</keyword>
<feature type="domain" description="Luciferase-like" evidence="5">
    <location>
        <begin position="3"/>
        <end position="257"/>
    </location>
</feature>
<evidence type="ECO:0000313" key="6">
    <source>
        <dbReference type="EMBL" id="MBJ7602340.1"/>
    </source>
</evidence>
<dbReference type="PANTHER" id="PTHR42847:SF8">
    <property type="entry name" value="CONSERVED PROTEIN"/>
    <property type="match status" value="1"/>
</dbReference>